<dbReference type="AlphaFoldDB" id="A0A438CNP7"/>
<protein>
    <submittedName>
        <fullName evidence="1">Uncharacterized protein</fullName>
    </submittedName>
</protein>
<gene>
    <name evidence="1" type="ORF">CK203_112259</name>
</gene>
<dbReference type="EMBL" id="QGNW01002164">
    <property type="protein sequence ID" value="RVW24831.1"/>
    <property type="molecule type" value="Genomic_DNA"/>
</dbReference>
<evidence type="ECO:0000313" key="2">
    <source>
        <dbReference type="Proteomes" id="UP000288805"/>
    </source>
</evidence>
<proteinExistence type="predicted"/>
<name>A0A438CNP7_VITVI</name>
<sequence>MCGGDDHLAWKCPISSEAFKGLRTAGGVEGRLVRTSMRLDMDQQSIIVDQFTTAMASIQEALTNLRQEMVHTIVPKDTHTCMDRIKQRIRQLRVSDSSVVWDDLDSILVASLPIKFKMPNIERYTGVGCPYVSRRELEALRQRSDESISSFISRWRVKIAEIVDKPLEKDQIHMTLRSLQPRIARHVVRVPFTDFGYLVSTLYDVEDGISRGLWYDSSPVDAKGKKPVGGQSSIGHKYLLIHMIRLTHLPTSIVALCSTRHKEGPGHETDCCTDLGHAIQDLIYQGLVHLGKPSVTTNPLPAHTSHVVPPPTGGIHFMDFTEPDDYIHMLSWDDSKPEPIVVDESYEVDGVISDTQAFAPFRLVPKTLLVQHRVLSILLDNDSALNIYPLATTVALSFGPLDFESSSQTVRAYDSTRKEALGLGHYQHGSREFIATIDHDTPFGLGFVPTEADYRYIALLRKERLKAHLLHMPFDYLIRPYKMILAYYFVRAPEAQMHSERITSGLSVDQEIDVTS</sequence>
<accession>A0A438CNP7</accession>
<evidence type="ECO:0000313" key="1">
    <source>
        <dbReference type="EMBL" id="RVW24831.1"/>
    </source>
</evidence>
<dbReference type="Proteomes" id="UP000288805">
    <property type="component" value="Unassembled WGS sequence"/>
</dbReference>
<reference evidence="1 2" key="1">
    <citation type="journal article" date="2018" name="PLoS Genet.">
        <title>Population sequencing reveals clonal diversity and ancestral inbreeding in the grapevine cultivar Chardonnay.</title>
        <authorList>
            <person name="Roach M.J."/>
            <person name="Johnson D.L."/>
            <person name="Bohlmann J."/>
            <person name="van Vuuren H.J."/>
            <person name="Jones S.J."/>
            <person name="Pretorius I.S."/>
            <person name="Schmidt S.A."/>
            <person name="Borneman A.R."/>
        </authorList>
    </citation>
    <scope>NUCLEOTIDE SEQUENCE [LARGE SCALE GENOMIC DNA]</scope>
    <source>
        <strain evidence="2">cv. Chardonnay</strain>
        <tissue evidence="1">Leaf</tissue>
    </source>
</reference>
<organism evidence="1 2">
    <name type="scientific">Vitis vinifera</name>
    <name type="common">Grape</name>
    <dbReference type="NCBI Taxonomy" id="29760"/>
    <lineage>
        <taxon>Eukaryota</taxon>
        <taxon>Viridiplantae</taxon>
        <taxon>Streptophyta</taxon>
        <taxon>Embryophyta</taxon>
        <taxon>Tracheophyta</taxon>
        <taxon>Spermatophyta</taxon>
        <taxon>Magnoliopsida</taxon>
        <taxon>eudicotyledons</taxon>
        <taxon>Gunneridae</taxon>
        <taxon>Pentapetalae</taxon>
        <taxon>rosids</taxon>
        <taxon>Vitales</taxon>
        <taxon>Vitaceae</taxon>
        <taxon>Viteae</taxon>
        <taxon>Vitis</taxon>
    </lineage>
</organism>
<comment type="caution">
    <text evidence="1">The sequence shown here is derived from an EMBL/GenBank/DDBJ whole genome shotgun (WGS) entry which is preliminary data.</text>
</comment>